<keyword evidence="1" id="KW-0812">Transmembrane</keyword>
<dbReference type="Proteomes" id="UP000649753">
    <property type="component" value="Unassembled WGS sequence"/>
</dbReference>
<keyword evidence="1" id="KW-0472">Membrane</keyword>
<evidence type="ECO:0000313" key="3">
    <source>
        <dbReference type="Proteomes" id="UP000649753"/>
    </source>
</evidence>
<comment type="caution">
    <text evidence="2">The sequence shown here is derived from an EMBL/GenBank/DDBJ whole genome shotgun (WGS) entry which is preliminary data.</text>
</comment>
<gene>
    <name evidence="2" type="ORF">H4W31_004279</name>
</gene>
<accession>A0A927R8B1</accession>
<reference evidence="2" key="1">
    <citation type="submission" date="2020-10" db="EMBL/GenBank/DDBJ databases">
        <title>Sequencing the genomes of 1000 actinobacteria strains.</title>
        <authorList>
            <person name="Klenk H.-P."/>
        </authorList>
    </citation>
    <scope>NUCLEOTIDE SEQUENCE</scope>
    <source>
        <strain evidence="2">DSM 46832</strain>
    </source>
</reference>
<protein>
    <submittedName>
        <fullName evidence="2">Uncharacterized protein</fullName>
    </submittedName>
</protein>
<proteinExistence type="predicted"/>
<sequence length="221" mass="23273">MVILDSDRPDDLLRSAAPPVRLDPDGELGDILHHLATEVVRAQPARSRRRSPSGFLGRWRRLWPVPVGAAAVLLTAAAGFAVWHDSASPDFARALDDYSAQLPLPPGTDRAAYLDQVRDQGLERPAQVSDLGVRSMVSGYGVCTWLAAWNVRYDAGDAAATAEAVEALRLAIAAPAIRATDGGGVVAALGQVVEAAARGDRVRVAAELDGNCAGLPLDGIR</sequence>
<dbReference type="EMBL" id="JADBEB010000001">
    <property type="protein sequence ID" value="MBE1488641.1"/>
    <property type="molecule type" value="Genomic_DNA"/>
</dbReference>
<keyword evidence="1" id="KW-1133">Transmembrane helix</keyword>
<organism evidence="2 3">
    <name type="scientific">Plantactinospora soyae</name>
    <dbReference type="NCBI Taxonomy" id="1544732"/>
    <lineage>
        <taxon>Bacteria</taxon>
        <taxon>Bacillati</taxon>
        <taxon>Actinomycetota</taxon>
        <taxon>Actinomycetes</taxon>
        <taxon>Micromonosporales</taxon>
        <taxon>Micromonosporaceae</taxon>
        <taxon>Plantactinospora</taxon>
    </lineage>
</organism>
<evidence type="ECO:0000313" key="2">
    <source>
        <dbReference type="EMBL" id="MBE1488641.1"/>
    </source>
</evidence>
<keyword evidence="3" id="KW-1185">Reference proteome</keyword>
<name>A0A927R8B1_9ACTN</name>
<dbReference type="RefSeq" id="WP_192768257.1">
    <property type="nucleotide sequence ID" value="NZ_JADBEB010000001.1"/>
</dbReference>
<evidence type="ECO:0000256" key="1">
    <source>
        <dbReference type="SAM" id="Phobius"/>
    </source>
</evidence>
<dbReference type="AlphaFoldDB" id="A0A927R8B1"/>
<feature type="transmembrane region" description="Helical" evidence="1">
    <location>
        <begin position="62"/>
        <end position="83"/>
    </location>
</feature>